<protein>
    <submittedName>
        <fullName evidence="1">Putative thioesterase YiiD</fullName>
    </submittedName>
</protein>
<dbReference type="RefSeq" id="WP_100341422.1">
    <property type="nucleotide sequence ID" value="NZ_PGFJ01000002.1"/>
</dbReference>
<comment type="caution">
    <text evidence="1">The sequence shown here is derived from an EMBL/GenBank/DDBJ whole genome shotgun (WGS) entry which is preliminary data.</text>
</comment>
<organism evidence="1 2">
    <name type="scientific">Mucilaginibacter auburnensis</name>
    <dbReference type="NCBI Taxonomy" id="1457233"/>
    <lineage>
        <taxon>Bacteria</taxon>
        <taxon>Pseudomonadati</taxon>
        <taxon>Bacteroidota</taxon>
        <taxon>Sphingobacteriia</taxon>
        <taxon>Sphingobacteriales</taxon>
        <taxon>Sphingobacteriaceae</taxon>
        <taxon>Mucilaginibacter</taxon>
    </lineage>
</organism>
<reference evidence="1 2" key="1">
    <citation type="submission" date="2017-11" db="EMBL/GenBank/DDBJ databases">
        <title>Genomic Encyclopedia of Archaeal and Bacterial Type Strains, Phase II (KMG-II): From Individual Species to Whole Genera.</title>
        <authorList>
            <person name="Goeker M."/>
        </authorList>
    </citation>
    <scope>NUCLEOTIDE SEQUENCE [LARGE SCALE GENOMIC DNA]</scope>
    <source>
        <strain evidence="1 2">DSM 28175</strain>
    </source>
</reference>
<dbReference type="OrthoDB" id="9814774at2"/>
<dbReference type="SUPFAM" id="SSF54637">
    <property type="entry name" value="Thioesterase/thiol ester dehydrase-isomerase"/>
    <property type="match status" value="1"/>
</dbReference>
<dbReference type="Gene3D" id="3.10.129.10">
    <property type="entry name" value="Hotdog Thioesterase"/>
    <property type="match status" value="1"/>
</dbReference>
<dbReference type="InterPro" id="IPR027961">
    <property type="entry name" value="DUF4442"/>
</dbReference>
<keyword evidence="2" id="KW-1185">Reference proteome</keyword>
<dbReference type="Proteomes" id="UP000242687">
    <property type="component" value="Unassembled WGS sequence"/>
</dbReference>
<dbReference type="EMBL" id="PGFJ01000002">
    <property type="protein sequence ID" value="PJJ79053.1"/>
    <property type="molecule type" value="Genomic_DNA"/>
</dbReference>
<evidence type="ECO:0000313" key="1">
    <source>
        <dbReference type="EMBL" id="PJJ79053.1"/>
    </source>
</evidence>
<dbReference type="InterPro" id="IPR029069">
    <property type="entry name" value="HotDog_dom_sf"/>
</dbReference>
<proteinExistence type="predicted"/>
<sequence>MLVSARVLKWLLRFYPPLFFQRIWTVKICHDFTGITLKISKSVFNTNYNHSIFGGTIFSAADICYPVLFHQIFSNKGYSVAVWSRSAEIHFIKKITNKVVFSVNLSAEQIQEVEVQLNQSGKFIRYYPIVICNMIGEVCADLKCEVYIRDLTFTKPDSE</sequence>
<accession>A0A2H9VL58</accession>
<dbReference type="Pfam" id="PF14539">
    <property type="entry name" value="DUF4442"/>
    <property type="match status" value="1"/>
</dbReference>
<name>A0A2H9VL58_9SPHI</name>
<evidence type="ECO:0000313" key="2">
    <source>
        <dbReference type="Proteomes" id="UP000242687"/>
    </source>
</evidence>
<dbReference type="AlphaFoldDB" id="A0A2H9VL58"/>
<gene>
    <name evidence="1" type="ORF">CLV57_2177</name>
</gene>